<evidence type="ECO:0000313" key="1">
    <source>
        <dbReference type="EMBL" id="AHK71139.1"/>
    </source>
</evidence>
<dbReference type="Proteomes" id="UP000031656">
    <property type="component" value="Chromosome"/>
</dbReference>
<dbReference type="AlphaFoldDB" id="A0A067Z4D8"/>
<dbReference type="KEGG" id="goy:GLS_c12420"/>
<reference evidence="1 2" key="1">
    <citation type="journal article" date="2015" name="Appl. Microbiol. Biotechnol.">
        <title>The consequence of an additional NADH dehydrogenase paralog on the growth of Gluconobacter oxydans DSM3504.</title>
        <authorList>
            <person name="Kostner D."/>
            <person name="Luchterhand B."/>
            <person name="Junker A."/>
            <person name="Volland S."/>
            <person name="Daniel R."/>
            <person name="Buchs J."/>
            <person name="Liebl W."/>
            <person name="Ehrenreich A."/>
        </authorList>
    </citation>
    <scope>NUCLEOTIDE SEQUENCE [LARGE SCALE GENOMIC DNA]</scope>
    <source>
        <strain evidence="1">DSM 3504</strain>
    </source>
</reference>
<name>A0A067Z4D8_GLUOY</name>
<dbReference type="GeneID" id="56905475"/>
<gene>
    <name evidence="1" type="ORF">GLS_c12420</name>
</gene>
<dbReference type="InterPro" id="IPR006311">
    <property type="entry name" value="TAT_signal"/>
</dbReference>
<dbReference type="EMBL" id="CP004373">
    <property type="protein sequence ID" value="AHK71139.1"/>
    <property type="molecule type" value="Genomic_DNA"/>
</dbReference>
<dbReference type="Gene3D" id="2.160.20.10">
    <property type="entry name" value="Single-stranded right-handed beta-helix, Pectin lyase-like"/>
    <property type="match status" value="1"/>
</dbReference>
<organism evidence="1 2">
    <name type="scientific">Gluconobacter oxydans DSM 3504</name>
    <dbReference type="NCBI Taxonomy" id="1288313"/>
    <lineage>
        <taxon>Bacteria</taxon>
        <taxon>Pseudomonadati</taxon>
        <taxon>Pseudomonadota</taxon>
        <taxon>Alphaproteobacteria</taxon>
        <taxon>Acetobacterales</taxon>
        <taxon>Acetobacteraceae</taxon>
        <taxon>Gluconobacter</taxon>
    </lineage>
</organism>
<dbReference type="PROSITE" id="PS51318">
    <property type="entry name" value="TAT"/>
    <property type="match status" value="1"/>
</dbReference>
<dbReference type="RefSeq" id="WP_041111598.1">
    <property type="nucleotide sequence ID" value="NZ_CP004373.1"/>
</dbReference>
<sequence>MSRRADRIHPDVNRRRALVGMGLAAPFLAAASASAEKRVSSLRIDEAELRRRGAALDGKTDDLHVLQGCIDESSVTTPNMACPSILFDLPAVTICLSGPLQTRGRNLTIRGAGQDLTVLVMATGGKGILTHGTSSEPARGYLQLQDLGFDDGNPKGSGCTGISVHFAAEAPQASMTWQGVALRKWSQGATIVNCPRNWHCENVTVFGPDFAMQDAAGFKIISEPHFTQGCFTYIFINVLVANYSWGWDYDIRSPLEGQRFYSCTCYNGWGMVRSRVHASPDRRNSIDETYRSVIWYFMECDWQGFGYALDLVHCRNIIVRGGFYIANRNVDHLPIPDGRPRRRYMSFVDCGDILLDGVKFDVFAGSEPDLSLVYVDGRSDNFRARDTNVLSYAPIYCAFEFADPALPNPKRNTLSEVDTLWAAWSGGEKVRDAGGNQISQTSLREIGGEITSDGLISLHGRTKAKQGRTEIFFPKRPLGHNCFFAAPILLAQTYGENATATVTSVSAVSFTVIASKADCEIVWTATGQ</sequence>
<protein>
    <submittedName>
        <fullName evidence="1">Uncharacterized protein</fullName>
    </submittedName>
</protein>
<accession>A0A067Z4D8</accession>
<evidence type="ECO:0000313" key="2">
    <source>
        <dbReference type="Proteomes" id="UP000031656"/>
    </source>
</evidence>
<dbReference type="InterPro" id="IPR012334">
    <property type="entry name" value="Pectin_lyas_fold"/>
</dbReference>
<dbReference type="HOGENOM" id="CLU_515593_0_0_5"/>
<proteinExistence type="predicted"/>